<dbReference type="InterPro" id="IPR015943">
    <property type="entry name" value="WD40/YVTN_repeat-like_dom_sf"/>
</dbReference>
<name>A0ABQ3I7J3_9BACT</name>
<feature type="domain" description="DUF4842" evidence="1">
    <location>
        <begin position="432"/>
        <end position="638"/>
    </location>
</feature>
<reference evidence="3" key="1">
    <citation type="journal article" date="2019" name="Int. J. Syst. Evol. Microbiol.">
        <title>The Global Catalogue of Microorganisms (GCM) 10K type strain sequencing project: providing services to taxonomists for standard genome sequencing and annotation.</title>
        <authorList>
            <consortium name="The Broad Institute Genomics Platform"/>
            <consortium name="The Broad Institute Genome Sequencing Center for Infectious Disease"/>
            <person name="Wu L."/>
            <person name="Ma J."/>
        </authorList>
    </citation>
    <scope>NUCLEOTIDE SEQUENCE [LARGE SCALE GENOMIC DNA]</scope>
    <source>
        <strain evidence="3">CGMCC 1.15111</strain>
    </source>
</reference>
<dbReference type="Gene3D" id="2.130.10.10">
    <property type="entry name" value="YVTN repeat-like/Quinoprotein amine dehydrogenase"/>
    <property type="match status" value="1"/>
</dbReference>
<dbReference type="Pfam" id="PF16130">
    <property type="entry name" value="DUF4842"/>
    <property type="match status" value="1"/>
</dbReference>
<evidence type="ECO:0000313" key="3">
    <source>
        <dbReference type="Proteomes" id="UP000658258"/>
    </source>
</evidence>
<dbReference type="EMBL" id="BNAG01000004">
    <property type="protein sequence ID" value="GHE71408.1"/>
    <property type="molecule type" value="Genomic_DNA"/>
</dbReference>
<sequence>MKNLLYLILPLLIVSCIEEPPFEEPAENSSSLTDFSFDSFNFETSQMVALNITDYTKGAAKYRIHYLSGGESLSIGSFIKQSSGLSIEQLLPASISELYVTKISADGTETFSMPVSGASANLTIQQTAAGSVANSSSDCIDHLYAVNNNGDFFTIDISNSSFTPTDLSQLQGGGSIANALDQANGIMYYNVGKTLYAYDIASSTFSVKHTNNPFNGNYPRLEYKGGYFYMSNKNIMHKVEAATNNLVASYTINGFINNSGGGDLAFDSHGELYLACFSGLYKFTSINDTNGTAEIVRISAENFPFQLTSMAIDRQDRIFVGTNDANSNLIQISKEDGAYQIVKTFNKKINDLTAWKCDTGSLNQQDSDNDGVIDELDDYPNDPTAAVDSYTPSELGMGTFAFEDLWPVKGDYDFNDMVIGYRYTNVLNSDNKSVRFKMSFTIRAVGAANHSGFGIELDVDPTLIASVSGHKTDGQNTTLNAKGLEAQQSKSVIIVFNDSFNHLKPAAGAKFINTDPSESSVAPFTVEVVVEFTNPIAPELLGEAPFNPFIFSSYERGKELHLAGKMPTSLADASLFGTASDDTNVNTGKTYQDSNNLPWAIHIIHEFRYPIEKNRIDQGYNKFVDWGLSSGALYKDWYGDNSGYRNTNKIYFNN</sequence>
<accession>A0ABQ3I7J3</accession>
<evidence type="ECO:0000259" key="1">
    <source>
        <dbReference type="Pfam" id="PF16130"/>
    </source>
</evidence>
<keyword evidence="3" id="KW-1185">Reference proteome</keyword>
<comment type="caution">
    <text evidence="2">The sequence shown here is derived from an EMBL/GenBank/DDBJ whole genome shotgun (WGS) entry which is preliminary data.</text>
</comment>
<evidence type="ECO:0000313" key="2">
    <source>
        <dbReference type="EMBL" id="GHE71408.1"/>
    </source>
</evidence>
<dbReference type="InterPro" id="IPR031025">
    <property type="entry name" value="LruC_dom"/>
</dbReference>
<organism evidence="2 3">
    <name type="scientific">Roseivirga thermotolerans</name>
    <dbReference type="NCBI Taxonomy" id="1758176"/>
    <lineage>
        <taxon>Bacteria</taxon>
        <taxon>Pseudomonadati</taxon>
        <taxon>Bacteroidota</taxon>
        <taxon>Cytophagia</taxon>
        <taxon>Cytophagales</taxon>
        <taxon>Roseivirgaceae</taxon>
        <taxon>Roseivirga</taxon>
    </lineage>
</organism>
<dbReference type="RefSeq" id="WP_189631033.1">
    <property type="nucleotide sequence ID" value="NZ_BNAG01000004.1"/>
</dbReference>
<dbReference type="Proteomes" id="UP000658258">
    <property type="component" value="Unassembled WGS sequence"/>
</dbReference>
<dbReference type="InterPro" id="IPR032295">
    <property type="entry name" value="DUF4842"/>
</dbReference>
<gene>
    <name evidence="2" type="ORF">GCM10011340_29230</name>
</gene>
<dbReference type="SUPFAM" id="SSF63825">
    <property type="entry name" value="YWTD domain"/>
    <property type="match status" value="1"/>
</dbReference>
<proteinExistence type="predicted"/>
<dbReference type="PROSITE" id="PS51257">
    <property type="entry name" value="PROKAR_LIPOPROTEIN"/>
    <property type="match status" value="1"/>
</dbReference>
<dbReference type="NCBIfam" id="TIGR04456">
    <property type="entry name" value="LruC_dom"/>
    <property type="match status" value="1"/>
</dbReference>
<protein>
    <recommendedName>
        <fullName evidence="1">DUF4842 domain-containing protein</fullName>
    </recommendedName>
</protein>